<reference evidence="2" key="1">
    <citation type="journal article" date="2020" name="Toxins">
        <title>Phylogenomic Analysis of Secondary Metabolism in the Toxic Cyanobacterial Genera Anabaena, Dolichospermum and Aphanizomenon.</title>
        <authorList>
            <person name="Oesterholm J."/>
            <person name="Popin R.V."/>
            <person name="Fewer D.P."/>
            <person name="Sivonen K."/>
        </authorList>
    </citation>
    <scope>NUCLEOTIDE SEQUENCE [LARGE SCALE GENOMIC DNA]</scope>
    <source>
        <strain evidence="2">UHCC 0037</strain>
    </source>
</reference>
<comment type="caution">
    <text evidence="1">The sequence shown here is derived from an EMBL/GenBank/DDBJ whole genome shotgun (WGS) entry which is preliminary data.</text>
</comment>
<sequence length="70" mass="8157">MISQQIEDQSQQLESRVATLETELAQMRQMLSVLVPNKTPWWLKIAGSFENDPHFEEVVKLGKEWRNSAE</sequence>
<name>A0ACC7S7W7_DOLFA</name>
<accession>A0ACC7S7W7</accession>
<dbReference type="EMBL" id="VILF01000004">
    <property type="protein sequence ID" value="MTJ44600.1"/>
    <property type="molecule type" value="Genomic_DNA"/>
</dbReference>
<protein>
    <submittedName>
        <fullName evidence="1">Uncharacterized protein</fullName>
    </submittedName>
</protein>
<evidence type="ECO:0000313" key="2">
    <source>
        <dbReference type="Proteomes" id="UP001517388"/>
    </source>
</evidence>
<keyword evidence="2" id="KW-1185">Reference proteome</keyword>
<dbReference type="Proteomes" id="UP001517388">
    <property type="component" value="Unassembled WGS sequence"/>
</dbReference>
<proteinExistence type="predicted"/>
<gene>
    <name evidence="1" type="ORF">FJR39_16050</name>
</gene>
<evidence type="ECO:0000313" key="1">
    <source>
        <dbReference type="EMBL" id="MTJ44600.1"/>
    </source>
</evidence>
<organism evidence="1 2">
    <name type="scientific">Dolichospermum flos-aquae UHCC 0037</name>
    <dbReference type="NCBI Taxonomy" id="2590026"/>
    <lineage>
        <taxon>Bacteria</taxon>
        <taxon>Bacillati</taxon>
        <taxon>Cyanobacteriota</taxon>
        <taxon>Cyanophyceae</taxon>
        <taxon>Nostocales</taxon>
        <taxon>Aphanizomenonaceae</taxon>
        <taxon>Dolichospermum</taxon>
    </lineage>
</organism>